<evidence type="ECO:0000313" key="3">
    <source>
        <dbReference type="Proteomes" id="UP001145072"/>
    </source>
</evidence>
<proteinExistence type="predicted"/>
<dbReference type="RefSeq" id="WP_259871140.1">
    <property type="nucleotide sequence ID" value="NZ_JAMQJZ010000001.1"/>
</dbReference>
<comment type="caution">
    <text evidence="2">The sequence shown here is derived from an EMBL/GenBank/DDBJ whole genome shotgun (WGS) entry which is preliminary data.</text>
</comment>
<keyword evidence="2" id="KW-0167">Capsid protein</keyword>
<feature type="domain" description="Protein CotJB" evidence="1">
    <location>
        <begin position="13"/>
        <end position="88"/>
    </location>
</feature>
<dbReference type="Pfam" id="PF12652">
    <property type="entry name" value="CotJB"/>
    <property type="match status" value="1"/>
</dbReference>
<dbReference type="EMBL" id="JAMQJZ010000001">
    <property type="protein sequence ID" value="MDC3418859.1"/>
    <property type="molecule type" value="Genomic_DNA"/>
</dbReference>
<keyword evidence="3" id="KW-1185">Reference proteome</keyword>
<dbReference type="Proteomes" id="UP001145072">
    <property type="component" value="Unassembled WGS sequence"/>
</dbReference>
<dbReference type="PIRSF" id="PIRSF010606">
    <property type="entry name" value="Spore_coat_CotJB"/>
    <property type="match status" value="1"/>
</dbReference>
<organism evidence="2 3">
    <name type="scientific">Aquibacillus koreensis</name>
    <dbReference type="NCBI Taxonomy" id="279446"/>
    <lineage>
        <taxon>Bacteria</taxon>
        <taxon>Bacillati</taxon>
        <taxon>Bacillota</taxon>
        <taxon>Bacilli</taxon>
        <taxon>Bacillales</taxon>
        <taxon>Bacillaceae</taxon>
        <taxon>Aquibacillus</taxon>
    </lineage>
</organism>
<evidence type="ECO:0000313" key="2">
    <source>
        <dbReference type="EMBL" id="MDC3418859.1"/>
    </source>
</evidence>
<dbReference type="InterPro" id="IPR016571">
    <property type="entry name" value="Spore_coat_assembly_CotJB"/>
</dbReference>
<name>A0A9X3WK43_9BACI</name>
<reference evidence="2" key="1">
    <citation type="submission" date="2022-06" db="EMBL/GenBank/DDBJ databases">
        <title>Aquibacillus sp. a new bacterium isolated from soil saline samples.</title>
        <authorList>
            <person name="Galisteo C."/>
            <person name="De La Haba R."/>
            <person name="Sanchez-Porro C."/>
            <person name="Ventosa A."/>
        </authorList>
    </citation>
    <scope>NUCLEOTIDE SEQUENCE</scope>
    <source>
        <strain evidence="2">JCM 12387</strain>
    </source>
</reference>
<evidence type="ECO:0000259" key="1">
    <source>
        <dbReference type="Pfam" id="PF12652"/>
    </source>
</evidence>
<accession>A0A9X3WK43</accession>
<gene>
    <name evidence="2" type="ORF">NC661_00475</name>
</gene>
<protein>
    <submittedName>
        <fullName evidence="2">Spore coat protein CotJB</fullName>
    </submittedName>
</protein>
<dbReference type="InterPro" id="IPR024207">
    <property type="entry name" value="CotJB_dom"/>
</dbReference>
<keyword evidence="2" id="KW-0946">Virion</keyword>
<dbReference type="AlphaFoldDB" id="A0A9X3WK43"/>
<sequence length="89" mass="10924">MSHTKTMPPEYYELLEQIQAIDFVLVELNLYLDTHPKDYDAIQQYNHFTYESKKLKKEFEKKFGPLMHFGRSYSSYPWNWDDTPWPWQV</sequence>